<dbReference type="Gene3D" id="3.30.160.60">
    <property type="entry name" value="Classic Zinc Finger"/>
    <property type="match status" value="3"/>
</dbReference>
<keyword evidence="6" id="KW-0804">Transcription</keyword>
<dbReference type="Pfam" id="PF13894">
    <property type="entry name" value="zf-C2H2_4"/>
    <property type="match status" value="1"/>
</dbReference>
<keyword evidence="1" id="KW-0479">Metal-binding</keyword>
<dbReference type="GO" id="GO:0005634">
    <property type="term" value="C:nucleus"/>
    <property type="evidence" value="ECO:0007669"/>
    <property type="project" value="TreeGrafter"/>
</dbReference>
<dbReference type="Pfam" id="PF13912">
    <property type="entry name" value="zf-C2H2_6"/>
    <property type="match status" value="3"/>
</dbReference>
<dbReference type="PROSITE" id="PS50157">
    <property type="entry name" value="ZINC_FINGER_C2H2_2"/>
    <property type="match status" value="4"/>
</dbReference>
<reference evidence="12" key="1">
    <citation type="journal article" date="2017" name="Plant J.">
        <title>The pomegranate (Punica granatum L.) genome and the genomics of punicalagin biosynthesis.</title>
        <authorList>
            <person name="Qin G."/>
            <person name="Xu C."/>
            <person name="Ming R."/>
            <person name="Tang H."/>
            <person name="Guyot R."/>
            <person name="Kramer E.M."/>
            <person name="Hu Y."/>
            <person name="Yi X."/>
            <person name="Qi Y."/>
            <person name="Xu X."/>
            <person name="Gao Z."/>
            <person name="Pan H."/>
            <person name="Jian J."/>
            <person name="Tian Y."/>
            <person name="Yue Z."/>
            <person name="Xu Y."/>
        </authorList>
    </citation>
    <scope>NUCLEOTIDE SEQUENCE [LARGE SCALE GENOMIC DNA]</scope>
    <source>
        <strain evidence="12">cv. Dabenzi</strain>
    </source>
</reference>
<feature type="domain" description="C2H2-type" evidence="9">
    <location>
        <begin position="385"/>
        <end position="412"/>
    </location>
</feature>
<keyword evidence="5" id="KW-0805">Transcription regulation</keyword>
<dbReference type="GO" id="GO:0008270">
    <property type="term" value="F:zinc ion binding"/>
    <property type="evidence" value="ECO:0007669"/>
    <property type="project" value="UniProtKB-KW"/>
</dbReference>
<dbReference type="GeneID" id="116194276"/>
<dbReference type="STRING" id="22663.A0A218X9D1"/>
<feature type="region of interest" description="Disordered" evidence="8">
    <location>
        <begin position="243"/>
        <end position="323"/>
    </location>
</feature>
<evidence type="ECO:0000313" key="11">
    <source>
        <dbReference type="EMBL" id="PKI54704.1"/>
    </source>
</evidence>
<proteinExistence type="predicted"/>
<feature type="compositionally biased region" description="Polar residues" evidence="8">
    <location>
        <begin position="416"/>
        <end position="426"/>
    </location>
</feature>
<dbReference type="InterPro" id="IPR044653">
    <property type="entry name" value="AZF1/2/3-like"/>
</dbReference>
<name>A0A218X9D1_PUNGR</name>
<dbReference type="GO" id="GO:0000976">
    <property type="term" value="F:transcription cis-regulatory region binding"/>
    <property type="evidence" value="ECO:0007669"/>
    <property type="project" value="TreeGrafter"/>
</dbReference>
<organism evidence="10 12">
    <name type="scientific">Punica granatum</name>
    <name type="common">Pomegranate</name>
    <dbReference type="NCBI Taxonomy" id="22663"/>
    <lineage>
        <taxon>Eukaryota</taxon>
        <taxon>Viridiplantae</taxon>
        <taxon>Streptophyta</taxon>
        <taxon>Embryophyta</taxon>
        <taxon>Tracheophyta</taxon>
        <taxon>Spermatophyta</taxon>
        <taxon>Magnoliopsida</taxon>
        <taxon>eudicotyledons</taxon>
        <taxon>Gunneridae</taxon>
        <taxon>Pentapetalae</taxon>
        <taxon>rosids</taxon>
        <taxon>malvids</taxon>
        <taxon>Myrtales</taxon>
        <taxon>Lythraceae</taxon>
        <taxon>Punica</taxon>
    </lineage>
</organism>
<dbReference type="InterPro" id="IPR036236">
    <property type="entry name" value="Znf_C2H2_sf"/>
</dbReference>
<evidence type="ECO:0000256" key="5">
    <source>
        <dbReference type="ARBA" id="ARBA00023015"/>
    </source>
</evidence>
<dbReference type="PANTHER" id="PTHR45988:SF18">
    <property type="entry name" value="C2H2-TYPE ZINC FINGER FAMILY PROTEIN"/>
    <property type="match status" value="1"/>
</dbReference>
<gene>
    <name evidence="10" type="ORF">CDL15_Pgr007152</name>
    <name evidence="11" type="ORF">CRG98_024904</name>
</gene>
<evidence type="ECO:0000256" key="3">
    <source>
        <dbReference type="ARBA" id="ARBA00022771"/>
    </source>
</evidence>
<feature type="domain" description="C2H2-type" evidence="9">
    <location>
        <begin position="108"/>
        <end position="135"/>
    </location>
</feature>
<protein>
    <recommendedName>
        <fullName evidence="9">C2H2-type domain-containing protein</fullName>
    </recommendedName>
</protein>
<feature type="region of interest" description="Disordered" evidence="8">
    <location>
        <begin position="342"/>
        <end position="459"/>
    </location>
</feature>
<dbReference type="PROSITE" id="PS00028">
    <property type="entry name" value="ZINC_FINGER_C2H2_1"/>
    <property type="match status" value="4"/>
</dbReference>
<dbReference type="EMBL" id="PGOL01001773">
    <property type="protein sequence ID" value="PKI54704.1"/>
    <property type="molecule type" value="Genomic_DNA"/>
</dbReference>
<evidence type="ECO:0000256" key="4">
    <source>
        <dbReference type="ARBA" id="ARBA00022833"/>
    </source>
</evidence>
<feature type="region of interest" description="Disordered" evidence="8">
    <location>
        <begin position="121"/>
        <end position="159"/>
    </location>
</feature>
<feature type="compositionally biased region" description="Low complexity" evidence="8">
    <location>
        <begin position="143"/>
        <end position="156"/>
    </location>
</feature>
<reference evidence="11 13" key="3">
    <citation type="submission" date="2017-11" db="EMBL/GenBank/DDBJ databases">
        <title>De-novo sequencing of pomegranate (Punica granatum L.) genome.</title>
        <authorList>
            <person name="Akparov Z."/>
            <person name="Amiraslanov A."/>
            <person name="Hajiyeva S."/>
            <person name="Abbasov M."/>
            <person name="Kaur K."/>
            <person name="Hamwieh A."/>
            <person name="Solovyev V."/>
            <person name="Salamov A."/>
            <person name="Braich B."/>
            <person name="Kosarev P."/>
            <person name="Mahmoud A."/>
            <person name="Hajiyev E."/>
            <person name="Babayeva S."/>
            <person name="Izzatullayeva V."/>
            <person name="Mammadov A."/>
            <person name="Mammadov A."/>
            <person name="Sharifova S."/>
            <person name="Ojaghi J."/>
            <person name="Eynullazada K."/>
            <person name="Bayramov B."/>
            <person name="Abdulazimova A."/>
            <person name="Shahmuradov I."/>
        </authorList>
    </citation>
    <scope>NUCLEOTIDE SEQUENCE [LARGE SCALE GENOMIC DNA]</scope>
    <source>
        <strain evidence="11">AG2017</strain>
        <strain evidence="13">cv. AG2017</strain>
        <tissue evidence="11">Leaf</tissue>
    </source>
</reference>
<evidence type="ECO:0000256" key="2">
    <source>
        <dbReference type="ARBA" id="ARBA00022737"/>
    </source>
</evidence>
<keyword evidence="3 7" id="KW-0863">Zinc-finger</keyword>
<sequence>MNLVRFLGWSLSRSMDEDKPHLEVVRHDGRLLLKIKKGGDGDGALSIAEKDPQDQPIAMSYSCEHCGKEFESRKALGGHVRIHKDGLAVKKGWVKAAPDGNAEEDQGATCDICGKEFSSPRSLYGHMRSHPEREWRGMQPPGSASHESQSSQTSTELDAVKASDHIDCSNTAVTGPVPEPALVDLSKTKFLLSWSMTGKRGRKSSIISSGSLGQGYSCSKPEDWSQEEQEAAKILHSLANAPISSSQANPPIKPSPHEDFLGSGPAPRSSMEPCTDNGNAGHADTGKQKKRNKKRNFSELETAEVNEKRIDHDDDPATSSPEKYRCNICDKSFLTYQALGGHKSVHKRAKNTHSQSEQLQDHHPAPKPSSQHDNEMDRSDSSDSHECEICKKRFQTGQALGGHKRLHYTGSPEAKATSSDEASGTGQRKKPFDFDLNGPPPAEAEEEEEGVLGLGSSTH</sequence>
<dbReference type="SUPFAM" id="SSF57667">
    <property type="entry name" value="beta-beta-alpha zinc fingers"/>
    <property type="match status" value="3"/>
</dbReference>
<dbReference type="GO" id="GO:0003700">
    <property type="term" value="F:DNA-binding transcription factor activity"/>
    <property type="evidence" value="ECO:0007669"/>
    <property type="project" value="InterPro"/>
</dbReference>
<dbReference type="EMBL" id="MTKT01002214">
    <property type="protein sequence ID" value="OWM81121.1"/>
    <property type="molecule type" value="Genomic_DNA"/>
</dbReference>
<evidence type="ECO:0000256" key="8">
    <source>
        <dbReference type="SAM" id="MobiDB-lite"/>
    </source>
</evidence>
<reference evidence="10" key="2">
    <citation type="submission" date="2017-06" db="EMBL/GenBank/DDBJ databases">
        <title>The pomegranate genome and the genomics of punicalagin biosynthesis.</title>
        <authorList>
            <person name="Xu C."/>
        </authorList>
    </citation>
    <scope>NUCLEOTIDE SEQUENCE [LARGE SCALE GENOMIC DNA]</scope>
    <source>
        <tissue evidence="10">Fresh leaf</tissue>
    </source>
</reference>
<dbReference type="SMART" id="SM00355">
    <property type="entry name" value="ZnF_C2H2"/>
    <property type="match status" value="4"/>
</dbReference>
<evidence type="ECO:0000256" key="6">
    <source>
        <dbReference type="ARBA" id="ARBA00023163"/>
    </source>
</evidence>
<evidence type="ECO:0000313" key="12">
    <source>
        <dbReference type="Proteomes" id="UP000197138"/>
    </source>
</evidence>
<feature type="region of interest" description="Disordered" evidence="8">
    <location>
        <begin position="201"/>
        <end position="229"/>
    </location>
</feature>
<dbReference type="InterPro" id="IPR013087">
    <property type="entry name" value="Znf_C2H2_type"/>
</dbReference>
<dbReference type="Proteomes" id="UP000197138">
    <property type="component" value="Unassembled WGS sequence"/>
</dbReference>
<keyword evidence="2" id="KW-0677">Repeat</keyword>
<accession>A0A218X9D1</accession>
<dbReference type="AlphaFoldDB" id="A0A218X9D1"/>
<evidence type="ECO:0000256" key="1">
    <source>
        <dbReference type="ARBA" id="ARBA00022723"/>
    </source>
</evidence>
<dbReference type="OrthoDB" id="6077919at2759"/>
<feature type="domain" description="C2H2-type" evidence="9">
    <location>
        <begin position="61"/>
        <end position="83"/>
    </location>
</feature>
<evidence type="ECO:0000313" key="13">
    <source>
        <dbReference type="Proteomes" id="UP000233551"/>
    </source>
</evidence>
<evidence type="ECO:0000313" key="10">
    <source>
        <dbReference type="EMBL" id="OWM81121.1"/>
    </source>
</evidence>
<keyword evidence="4" id="KW-0862">Zinc</keyword>
<dbReference type="PANTHER" id="PTHR45988">
    <property type="entry name" value="C2H2 TYPE ZINC FINGER TRANSCRIPTION FACTOR FAMILY-RELATED"/>
    <property type="match status" value="1"/>
</dbReference>
<evidence type="ECO:0000259" key="9">
    <source>
        <dbReference type="PROSITE" id="PS50157"/>
    </source>
</evidence>
<dbReference type="Proteomes" id="UP000233551">
    <property type="component" value="Unassembled WGS sequence"/>
</dbReference>
<feature type="domain" description="C2H2-type" evidence="9">
    <location>
        <begin position="324"/>
        <end position="351"/>
    </location>
</feature>
<keyword evidence="13" id="KW-1185">Reference proteome</keyword>
<evidence type="ECO:0000256" key="7">
    <source>
        <dbReference type="PROSITE-ProRule" id="PRU00042"/>
    </source>
</evidence>
<comment type="caution">
    <text evidence="10">The sequence shown here is derived from an EMBL/GenBank/DDBJ whole genome shotgun (WGS) entry which is preliminary data.</text>
</comment>
<feature type="compositionally biased region" description="Basic and acidic residues" evidence="8">
    <location>
        <begin position="359"/>
        <end position="391"/>
    </location>
</feature>